<dbReference type="Gene3D" id="3.40.1190.20">
    <property type="match status" value="1"/>
</dbReference>
<organism evidence="7 8">
    <name type="scientific">Nitratireductor basaltis</name>
    <dbReference type="NCBI Taxonomy" id="472175"/>
    <lineage>
        <taxon>Bacteria</taxon>
        <taxon>Pseudomonadati</taxon>
        <taxon>Pseudomonadota</taxon>
        <taxon>Alphaproteobacteria</taxon>
        <taxon>Hyphomicrobiales</taxon>
        <taxon>Phyllobacteriaceae</taxon>
        <taxon>Nitratireductor</taxon>
    </lineage>
</organism>
<gene>
    <name evidence="7" type="ORF">EL18_01752</name>
</gene>
<dbReference type="RefSeq" id="WP_036481868.1">
    <property type="nucleotide sequence ID" value="NZ_JMQM01000001.1"/>
</dbReference>
<dbReference type="PANTHER" id="PTHR43085">
    <property type="entry name" value="HEXOKINASE FAMILY MEMBER"/>
    <property type="match status" value="1"/>
</dbReference>
<dbReference type="STRING" id="472175.EL18_01752"/>
<dbReference type="PATRIC" id="fig|472175.3.peg.1761"/>
<name>A0A084UCM7_9HYPH</name>
<evidence type="ECO:0000256" key="3">
    <source>
        <dbReference type="ARBA" id="ARBA00022741"/>
    </source>
</evidence>
<proteinExistence type="inferred from homology"/>
<evidence type="ECO:0000313" key="7">
    <source>
        <dbReference type="EMBL" id="KFB10713.1"/>
    </source>
</evidence>
<keyword evidence="2" id="KW-0808">Transferase</keyword>
<evidence type="ECO:0000256" key="5">
    <source>
        <dbReference type="ARBA" id="ARBA00022840"/>
    </source>
</evidence>
<keyword evidence="4 7" id="KW-0418">Kinase</keyword>
<evidence type="ECO:0000313" key="8">
    <source>
        <dbReference type="Proteomes" id="UP000053675"/>
    </source>
</evidence>
<dbReference type="eggNOG" id="COG0524">
    <property type="taxonomic scope" value="Bacteria"/>
</dbReference>
<dbReference type="Pfam" id="PF00294">
    <property type="entry name" value="PfkB"/>
    <property type="match status" value="1"/>
</dbReference>
<dbReference type="Proteomes" id="UP000053675">
    <property type="component" value="Unassembled WGS sequence"/>
</dbReference>
<comment type="similarity">
    <text evidence="1">Belongs to the carbohydrate kinase PfkB family.</text>
</comment>
<comment type="caution">
    <text evidence="7">The sequence shown here is derived from an EMBL/GenBank/DDBJ whole genome shotgun (WGS) entry which is preliminary data.</text>
</comment>
<accession>A0A084UCM7</accession>
<keyword evidence="3" id="KW-0547">Nucleotide-binding</keyword>
<dbReference type="SUPFAM" id="SSF53613">
    <property type="entry name" value="Ribokinase-like"/>
    <property type="match status" value="1"/>
</dbReference>
<dbReference type="EMBL" id="JMQM01000001">
    <property type="protein sequence ID" value="KFB10713.1"/>
    <property type="molecule type" value="Genomic_DNA"/>
</dbReference>
<keyword evidence="8" id="KW-1185">Reference proteome</keyword>
<sequence length="308" mass="32597">MILCCGEALIDMLPRETREGGHAFAPHIGGSVFNSAIALGRLGVPVGFYSGLSTDLFGTMLREALEESRVDLSRVRFSDLPTTLAFVHLDDGHASYRFYDENSAGRMLDAASLPALEGISGLLFGGISLVNEPAASAYEALMARAAKDRVVMLDPNIRPAFITDADEHRRRLARLVKQADIVKISVEDLEWLKPNTGTAEAASQLLEAGCHIVVVTSGGDGARVFLRDEELHVPAHKVEVVDTVGAGDTFNAGLLAALHEGGKLGKAEIASLKGADLSEALSFAARVAAITVSRAGANPPWANELEAA</sequence>
<dbReference type="InterPro" id="IPR029056">
    <property type="entry name" value="Ribokinase-like"/>
</dbReference>
<protein>
    <submittedName>
        <fullName evidence="7">Fructokinase</fullName>
    </submittedName>
</protein>
<dbReference type="AlphaFoldDB" id="A0A084UCM7"/>
<evidence type="ECO:0000256" key="4">
    <source>
        <dbReference type="ARBA" id="ARBA00022777"/>
    </source>
</evidence>
<dbReference type="PROSITE" id="PS00584">
    <property type="entry name" value="PFKB_KINASES_2"/>
    <property type="match status" value="1"/>
</dbReference>
<keyword evidence="5" id="KW-0067">ATP-binding</keyword>
<dbReference type="CDD" id="cd01167">
    <property type="entry name" value="bac_FRK"/>
    <property type="match status" value="1"/>
</dbReference>
<feature type="domain" description="Carbohydrate kinase PfkB" evidence="6">
    <location>
        <begin position="2"/>
        <end position="300"/>
    </location>
</feature>
<dbReference type="InterPro" id="IPR002173">
    <property type="entry name" value="Carboh/pur_kinase_PfkB_CS"/>
</dbReference>
<reference evidence="7 8" key="1">
    <citation type="submission" date="2014-05" db="EMBL/GenBank/DDBJ databases">
        <title>Draft Genome Sequence of Nitratireductor basaltis Strain UMTGB225, A Marine Bacterium Isolated from Green Barrel Tunicate.</title>
        <authorList>
            <person name="Gan H.Y."/>
        </authorList>
    </citation>
    <scope>NUCLEOTIDE SEQUENCE [LARGE SCALE GENOMIC DNA]</scope>
    <source>
        <strain evidence="7 8">UMTGB225</strain>
    </source>
</reference>
<dbReference type="GO" id="GO:0016301">
    <property type="term" value="F:kinase activity"/>
    <property type="evidence" value="ECO:0007669"/>
    <property type="project" value="UniProtKB-KW"/>
</dbReference>
<dbReference type="InterPro" id="IPR011611">
    <property type="entry name" value="PfkB_dom"/>
</dbReference>
<dbReference type="OrthoDB" id="9795789at2"/>
<evidence type="ECO:0000256" key="1">
    <source>
        <dbReference type="ARBA" id="ARBA00010688"/>
    </source>
</evidence>
<dbReference type="GO" id="GO:0005524">
    <property type="term" value="F:ATP binding"/>
    <property type="evidence" value="ECO:0007669"/>
    <property type="project" value="UniProtKB-KW"/>
</dbReference>
<dbReference type="PANTHER" id="PTHR43085:SF1">
    <property type="entry name" value="PSEUDOURIDINE KINASE-RELATED"/>
    <property type="match status" value="1"/>
</dbReference>
<evidence type="ECO:0000256" key="2">
    <source>
        <dbReference type="ARBA" id="ARBA00022679"/>
    </source>
</evidence>
<evidence type="ECO:0000259" key="6">
    <source>
        <dbReference type="Pfam" id="PF00294"/>
    </source>
</evidence>
<dbReference type="InterPro" id="IPR050306">
    <property type="entry name" value="PfkB_Carbo_kinase"/>
</dbReference>